<dbReference type="GeneID" id="35598436"/>
<protein>
    <submittedName>
        <fullName evidence="1">Uncharacterized protein</fullName>
    </submittedName>
</protein>
<dbReference type="RefSeq" id="XP_023624288.1">
    <property type="nucleotide sequence ID" value="XM_023768520.1"/>
</dbReference>
<dbReference type="EMBL" id="FJUY01000004">
    <property type="protein sequence ID" value="CZT17395.1"/>
    <property type="molecule type" value="Genomic_DNA"/>
</dbReference>
<gene>
    <name evidence="1" type="ORF">RCC_03229</name>
</gene>
<sequence length="182" mass="20855">MSRTLAAPPMFFDTTKPNYTTTISIRPAYWKLIPYASLPRPQGTASALKIRLRALGVYVKISATAKRCEKLLHRFERGLLAYEDLSTSQLTIFAHDRGLPCQPEANQHTQLVKLLEKADDEQKFEKFLDLPAELRLMVYEFHLGSLEVPTWGNRVRPPPLCRVSSLLREEAMPLFKEKEKKA</sequence>
<dbReference type="Proteomes" id="UP000225277">
    <property type="component" value="Unassembled WGS sequence"/>
</dbReference>
<proteinExistence type="predicted"/>
<evidence type="ECO:0000313" key="1">
    <source>
        <dbReference type="EMBL" id="CZT17395.1"/>
    </source>
</evidence>
<dbReference type="AlphaFoldDB" id="A0A2D3UTV7"/>
<evidence type="ECO:0000313" key="2">
    <source>
        <dbReference type="Proteomes" id="UP000225277"/>
    </source>
</evidence>
<reference evidence="1 2" key="1">
    <citation type="submission" date="2016-03" db="EMBL/GenBank/DDBJ databases">
        <authorList>
            <person name="Ploux O."/>
        </authorList>
    </citation>
    <scope>NUCLEOTIDE SEQUENCE [LARGE SCALE GENOMIC DNA]</scope>
    <source>
        <strain evidence="1 2">URUG2</strain>
    </source>
</reference>
<accession>A0A2D3UTV7</accession>
<dbReference type="OrthoDB" id="3649915at2759"/>
<organism evidence="1 2">
    <name type="scientific">Ramularia collo-cygni</name>
    <dbReference type="NCBI Taxonomy" id="112498"/>
    <lineage>
        <taxon>Eukaryota</taxon>
        <taxon>Fungi</taxon>
        <taxon>Dikarya</taxon>
        <taxon>Ascomycota</taxon>
        <taxon>Pezizomycotina</taxon>
        <taxon>Dothideomycetes</taxon>
        <taxon>Dothideomycetidae</taxon>
        <taxon>Mycosphaerellales</taxon>
        <taxon>Mycosphaerellaceae</taxon>
        <taxon>Ramularia</taxon>
    </lineage>
</organism>
<keyword evidence="2" id="KW-1185">Reference proteome</keyword>
<name>A0A2D3UTV7_9PEZI</name>